<dbReference type="PANTHER" id="PTHR33542">
    <property type="entry name" value="SIROHYDROCHLORIN FERROCHELATASE, CHLOROPLASTIC"/>
    <property type="match status" value="1"/>
</dbReference>
<organism evidence="3 4">
    <name type="scientific">Desulfoscipio geothermicus DSM 3669</name>
    <dbReference type="NCBI Taxonomy" id="1121426"/>
    <lineage>
        <taxon>Bacteria</taxon>
        <taxon>Bacillati</taxon>
        <taxon>Bacillota</taxon>
        <taxon>Clostridia</taxon>
        <taxon>Eubacteriales</taxon>
        <taxon>Desulfallaceae</taxon>
        <taxon>Desulfoscipio</taxon>
    </lineage>
</organism>
<accession>A0A1I6DM51</accession>
<keyword evidence="1" id="KW-0479">Metal-binding</keyword>
<gene>
    <name evidence="3" type="ORF">SAMN05660706_11377</name>
</gene>
<evidence type="ECO:0000313" key="4">
    <source>
        <dbReference type="Proteomes" id="UP000199584"/>
    </source>
</evidence>
<dbReference type="PANTHER" id="PTHR33542:SF3">
    <property type="entry name" value="SIROHYDROCHLORIN FERROCHELATASE, CHLOROPLASTIC"/>
    <property type="match status" value="1"/>
</dbReference>
<dbReference type="Gene3D" id="3.40.50.1400">
    <property type="match status" value="1"/>
</dbReference>
<dbReference type="EMBL" id="FOYM01000013">
    <property type="protein sequence ID" value="SFR06530.1"/>
    <property type="molecule type" value="Genomic_DNA"/>
</dbReference>
<name>A0A1I6DM51_9FIRM</name>
<protein>
    <submittedName>
        <fullName evidence="3">CbiX protein</fullName>
    </submittedName>
</protein>
<dbReference type="GO" id="GO:0046872">
    <property type="term" value="F:metal ion binding"/>
    <property type="evidence" value="ECO:0007669"/>
    <property type="project" value="UniProtKB-KW"/>
</dbReference>
<dbReference type="AlphaFoldDB" id="A0A1I6DM51"/>
<sequence>MKTGVILLSHGSRLPEAQATLHKITSMVAAGVDEQFLVEGAALQFNQPDLPAAVARIIQRGAEKVVVVPLFLYMGLHMQRDIPEILAAEKNRYPGVEISLAEHIGADPRLLNIIMDRVRRASF</sequence>
<dbReference type="RefSeq" id="WP_092483344.1">
    <property type="nucleotide sequence ID" value="NZ_FOYM01000013.1"/>
</dbReference>
<dbReference type="InterPro" id="IPR002762">
    <property type="entry name" value="CbiX-like"/>
</dbReference>
<dbReference type="Pfam" id="PF01903">
    <property type="entry name" value="CbiX"/>
    <property type="match status" value="1"/>
</dbReference>
<dbReference type="OrthoDB" id="9797895at2"/>
<dbReference type="Proteomes" id="UP000199584">
    <property type="component" value="Unassembled WGS sequence"/>
</dbReference>
<dbReference type="InterPro" id="IPR050963">
    <property type="entry name" value="Sirohydro_Cobaltochel/CbiX"/>
</dbReference>
<dbReference type="SUPFAM" id="SSF53800">
    <property type="entry name" value="Chelatase"/>
    <property type="match status" value="1"/>
</dbReference>
<evidence type="ECO:0000313" key="3">
    <source>
        <dbReference type="EMBL" id="SFR06530.1"/>
    </source>
</evidence>
<proteinExistence type="predicted"/>
<evidence type="ECO:0000256" key="2">
    <source>
        <dbReference type="ARBA" id="ARBA00023239"/>
    </source>
</evidence>
<dbReference type="CDD" id="cd03416">
    <property type="entry name" value="CbiX_SirB_N"/>
    <property type="match status" value="1"/>
</dbReference>
<dbReference type="STRING" id="39060.SAMN05660706_11377"/>
<keyword evidence="2" id="KW-0456">Lyase</keyword>
<keyword evidence="4" id="KW-1185">Reference proteome</keyword>
<evidence type="ECO:0000256" key="1">
    <source>
        <dbReference type="ARBA" id="ARBA00022723"/>
    </source>
</evidence>
<reference evidence="4" key="1">
    <citation type="submission" date="2016-10" db="EMBL/GenBank/DDBJ databases">
        <authorList>
            <person name="Varghese N."/>
            <person name="Submissions S."/>
        </authorList>
    </citation>
    <scope>NUCLEOTIDE SEQUENCE [LARGE SCALE GENOMIC DNA]</scope>
    <source>
        <strain evidence="4">DSM 3669</strain>
    </source>
</reference>
<dbReference type="GO" id="GO:0016829">
    <property type="term" value="F:lyase activity"/>
    <property type="evidence" value="ECO:0007669"/>
    <property type="project" value="UniProtKB-KW"/>
</dbReference>